<feature type="region of interest" description="Disordered" evidence="1">
    <location>
        <begin position="279"/>
        <end position="374"/>
    </location>
</feature>
<dbReference type="EMBL" id="JARBJD010000096">
    <property type="protein sequence ID" value="KAK2953002.1"/>
    <property type="molecule type" value="Genomic_DNA"/>
</dbReference>
<feature type="compositionally biased region" description="Basic and acidic residues" evidence="1">
    <location>
        <begin position="279"/>
        <end position="322"/>
    </location>
</feature>
<dbReference type="SUPFAM" id="SSF48371">
    <property type="entry name" value="ARM repeat"/>
    <property type="match status" value="1"/>
</dbReference>
<dbReference type="InterPro" id="IPR016024">
    <property type="entry name" value="ARM-type_fold"/>
</dbReference>
<organism evidence="2 3">
    <name type="scientific">Blattamonas nauphoetae</name>
    <dbReference type="NCBI Taxonomy" id="2049346"/>
    <lineage>
        <taxon>Eukaryota</taxon>
        <taxon>Metamonada</taxon>
        <taxon>Preaxostyla</taxon>
        <taxon>Oxymonadida</taxon>
        <taxon>Blattamonas</taxon>
    </lineage>
</organism>
<sequence>MNKGLSAQTPTSDTMEFFANARAQLKSGDVSTKKRILREVRNRIEEDDEKMEEVSQMGIRAGFLSELCESTNGNDHPQISAMCSSLLSLIVSCAQLPRRVRPSDVIPSLLALSTNDDATLSVPATRAVGVLCRGSLTSGELDGVLNVGVVERMCSLVVSSSSMDEQLAELGVLDTICTGLRQYLRERGTDKNTKTEMEDEEDEFSLVSRCSSALNLIEETLVTIWRTMGENSQKEDLEEPDHKRDLEKEVGGMILRHFPHTLQPTKKDVGVIGIDVGKERKAMKEREERRRKEMEEKERRREEEMRRKEKEKEKEFSHKMAEMTRQMETNKEMIELGKEKMREDKRREEEEEEEEEKRKREEAEKRRKEEEERKRCHKIGAAAIEWTNTSHFSVSGSVFTRGASGDCRAILTSEFGKEVVRLSFTIQQITTCMDVGIVSAAKTQEVKDGSRFFCVKGGAGWDVRDSCRYTQQNNTSSNNGSACKAGVAGQRVVLEADGRDGMRTLRLSQDGQTQPTSFSNIPVPFRFALDAYQQNDSYSVESVDIAREPQLTGGTTNIKMD</sequence>
<keyword evidence="3" id="KW-1185">Reference proteome</keyword>
<comment type="caution">
    <text evidence="2">The sequence shown here is derived from an EMBL/GenBank/DDBJ whole genome shotgun (WGS) entry which is preliminary data.</text>
</comment>
<name>A0ABQ9XKP5_9EUKA</name>
<dbReference type="InterPro" id="IPR011989">
    <property type="entry name" value="ARM-like"/>
</dbReference>
<protein>
    <submittedName>
        <fullName evidence="2">Uncharacterized protein</fullName>
    </submittedName>
</protein>
<dbReference type="Proteomes" id="UP001281761">
    <property type="component" value="Unassembled WGS sequence"/>
</dbReference>
<evidence type="ECO:0000313" key="3">
    <source>
        <dbReference type="Proteomes" id="UP001281761"/>
    </source>
</evidence>
<evidence type="ECO:0000313" key="2">
    <source>
        <dbReference type="EMBL" id="KAK2953002.1"/>
    </source>
</evidence>
<gene>
    <name evidence="2" type="ORF">BLNAU_11991</name>
</gene>
<proteinExistence type="predicted"/>
<accession>A0ABQ9XKP5</accession>
<dbReference type="Gene3D" id="1.25.10.10">
    <property type="entry name" value="Leucine-rich Repeat Variant"/>
    <property type="match status" value="1"/>
</dbReference>
<reference evidence="2 3" key="1">
    <citation type="journal article" date="2022" name="bioRxiv">
        <title>Genomics of Preaxostyla Flagellates Illuminates Evolutionary Transitions and the Path Towards Mitochondrial Loss.</title>
        <authorList>
            <person name="Novak L.V.F."/>
            <person name="Treitli S.C."/>
            <person name="Pyrih J."/>
            <person name="Halakuc P."/>
            <person name="Pipaliya S.V."/>
            <person name="Vacek V."/>
            <person name="Brzon O."/>
            <person name="Soukal P."/>
            <person name="Eme L."/>
            <person name="Dacks J.B."/>
            <person name="Karnkowska A."/>
            <person name="Elias M."/>
            <person name="Hampl V."/>
        </authorList>
    </citation>
    <scope>NUCLEOTIDE SEQUENCE [LARGE SCALE GENOMIC DNA]</scope>
    <source>
        <strain evidence="2">NAU3</strain>
        <tissue evidence="2">Gut</tissue>
    </source>
</reference>
<feature type="compositionally biased region" description="Basic and acidic residues" evidence="1">
    <location>
        <begin position="328"/>
        <end position="348"/>
    </location>
</feature>
<evidence type="ECO:0000256" key="1">
    <source>
        <dbReference type="SAM" id="MobiDB-lite"/>
    </source>
</evidence>
<feature type="compositionally biased region" description="Basic and acidic residues" evidence="1">
    <location>
        <begin position="356"/>
        <end position="374"/>
    </location>
</feature>